<accession>A4BK07</accession>
<dbReference type="PROSITE" id="PS50893">
    <property type="entry name" value="ABC_TRANSPORTER_2"/>
    <property type="match status" value="1"/>
</dbReference>
<dbReference type="InterPro" id="IPR003439">
    <property type="entry name" value="ABC_transporter-like_ATP-bd"/>
</dbReference>
<keyword evidence="2" id="KW-0547">Nucleotide-binding</keyword>
<dbReference type="Proteomes" id="UP000005953">
    <property type="component" value="Unassembled WGS sequence"/>
</dbReference>
<evidence type="ECO:0000313" key="6">
    <source>
        <dbReference type="EMBL" id="EAR07540.1"/>
    </source>
</evidence>
<dbReference type="InterPro" id="IPR015854">
    <property type="entry name" value="ABC_transpr_LolD-like"/>
</dbReference>
<dbReference type="GO" id="GO:0005524">
    <property type="term" value="F:ATP binding"/>
    <property type="evidence" value="ECO:0007669"/>
    <property type="project" value="UniProtKB-KW"/>
</dbReference>
<dbReference type="GO" id="GO:0005886">
    <property type="term" value="C:plasma membrane"/>
    <property type="evidence" value="ECO:0007669"/>
    <property type="project" value="TreeGrafter"/>
</dbReference>
<dbReference type="InterPro" id="IPR003593">
    <property type="entry name" value="AAA+_ATPase"/>
</dbReference>
<feature type="domain" description="ABC transporter" evidence="5">
    <location>
        <begin position="4"/>
        <end position="239"/>
    </location>
</feature>
<protein>
    <submittedName>
        <fullName evidence="6">ABC transporter, ATP-binding protein</fullName>
    </submittedName>
</protein>
<evidence type="ECO:0000259" key="5">
    <source>
        <dbReference type="PROSITE" id="PS50893"/>
    </source>
</evidence>
<reference evidence="6 7" key="1">
    <citation type="submission" date="2006-02" db="EMBL/GenBank/DDBJ databases">
        <authorList>
            <person name="Pinhassi J."/>
            <person name="Pedros-Alio C."/>
            <person name="Ferriera S."/>
            <person name="Johnson J."/>
            <person name="Kravitz S."/>
            <person name="Halpern A."/>
            <person name="Remington K."/>
            <person name="Beeson K."/>
            <person name="Tran B."/>
            <person name="Rogers Y.-H."/>
            <person name="Friedman R."/>
            <person name="Venter J.C."/>
        </authorList>
    </citation>
    <scope>NUCLEOTIDE SEQUENCE [LARGE SCALE GENOMIC DNA]</scope>
    <source>
        <strain evidence="6 7">MED297</strain>
    </source>
</reference>
<dbReference type="GO" id="GO:1902495">
    <property type="term" value="C:transmembrane transporter complex"/>
    <property type="evidence" value="ECO:0007669"/>
    <property type="project" value="UniProtKB-ARBA"/>
</dbReference>
<dbReference type="GO" id="GO:0016887">
    <property type="term" value="F:ATP hydrolysis activity"/>
    <property type="evidence" value="ECO:0007669"/>
    <property type="project" value="InterPro"/>
</dbReference>
<dbReference type="InterPro" id="IPR017871">
    <property type="entry name" value="ABC_transporter-like_CS"/>
</dbReference>
<keyword evidence="7" id="KW-1185">Reference proteome</keyword>
<gene>
    <name evidence="6" type="ORF">MED297_04709</name>
</gene>
<dbReference type="Pfam" id="PF00005">
    <property type="entry name" value="ABC_tran"/>
    <property type="match status" value="1"/>
</dbReference>
<evidence type="ECO:0000313" key="7">
    <source>
        <dbReference type="Proteomes" id="UP000005953"/>
    </source>
</evidence>
<dbReference type="AlphaFoldDB" id="A4BK07"/>
<dbReference type="HOGENOM" id="CLU_000604_1_22_6"/>
<dbReference type="PROSITE" id="PS00211">
    <property type="entry name" value="ABC_TRANSPORTER_1"/>
    <property type="match status" value="1"/>
</dbReference>
<proteinExistence type="inferred from homology"/>
<dbReference type="Gene3D" id="3.40.50.300">
    <property type="entry name" value="P-loop containing nucleotide triphosphate hydrolases"/>
    <property type="match status" value="1"/>
</dbReference>
<dbReference type="EMBL" id="AAOE01000039">
    <property type="protein sequence ID" value="EAR07540.1"/>
    <property type="molecule type" value="Genomic_DNA"/>
</dbReference>
<comment type="caution">
    <text evidence="6">The sequence shown here is derived from an EMBL/GenBank/DDBJ whole genome shotgun (WGS) entry which is preliminary data.</text>
</comment>
<dbReference type="STRING" id="314283.MED297_04709"/>
<dbReference type="RefSeq" id="WP_008047908.1">
    <property type="nucleotide sequence ID" value="NZ_CH724154.1"/>
</dbReference>
<comment type="similarity">
    <text evidence="4">Belongs to the ABC transporter superfamily. Macrolide exporter (TC 3.A.1.122) family.</text>
</comment>
<dbReference type="InterPro" id="IPR017911">
    <property type="entry name" value="MacB-like_ATP-bd"/>
</dbReference>
<organism evidence="6 7">
    <name type="scientific">Reinekea blandensis MED297</name>
    <dbReference type="NCBI Taxonomy" id="314283"/>
    <lineage>
        <taxon>Bacteria</taxon>
        <taxon>Pseudomonadati</taxon>
        <taxon>Pseudomonadota</taxon>
        <taxon>Gammaproteobacteria</taxon>
        <taxon>Oceanospirillales</taxon>
        <taxon>Saccharospirillaceae</taxon>
        <taxon>Reinekea</taxon>
    </lineage>
</organism>
<evidence type="ECO:0000256" key="4">
    <source>
        <dbReference type="ARBA" id="ARBA00038388"/>
    </source>
</evidence>
<dbReference type="FunFam" id="3.40.50.300:FF:000032">
    <property type="entry name" value="Export ABC transporter ATP-binding protein"/>
    <property type="match status" value="1"/>
</dbReference>
<dbReference type="SMART" id="SM00382">
    <property type="entry name" value="AAA"/>
    <property type="match status" value="1"/>
</dbReference>
<dbReference type="GO" id="GO:0089705">
    <property type="term" value="P:protein localization to outer membrane"/>
    <property type="evidence" value="ECO:0007669"/>
    <property type="project" value="TreeGrafter"/>
</dbReference>
<sequence>MSAVQCHGLNKAFGRGTGLTPVLTDASASVDYGECVALLGPSGSGKSTLLNIVGLIETADSGDLKFDGTSVNDLSVTARTQWRREQVGFIFQQFNLIPVMSVFDNVAFPLMLLNRSPKDIHQTVMTLLDQVGLSAFAHSRPEALSGGQRQRVAIARALVKQPRLLIADEPTASLDADTALTVIRLIRELVHEHQTACLIATHDYRLVPFCDRVLEVDDGHLVATSELSRQSMLSPEVVL</sequence>
<dbReference type="PANTHER" id="PTHR24220:SF689">
    <property type="entry name" value="LIPOPROTEIN-RELEASING SYSTEM ATP-BINDING PROTEIN LOLD"/>
    <property type="match status" value="1"/>
</dbReference>
<dbReference type="GO" id="GO:0044874">
    <property type="term" value="P:lipoprotein localization to outer membrane"/>
    <property type="evidence" value="ECO:0007669"/>
    <property type="project" value="TreeGrafter"/>
</dbReference>
<keyword evidence="1" id="KW-0813">Transport</keyword>
<dbReference type="PANTHER" id="PTHR24220">
    <property type="entry name" value="IMPORT ATP-BINDING PROTEIN"/>
    <property type="match status" value="1"/>
</dbReference>
<evidence type="ECO:0000256" key="3">
    <source>
        <dbReference type="ARBA" id="ARBA00022840"/>
    </source>
</evidence>
<dbReference type="SUPFAM" id="SSF52540">
    <property type="entry name" value="P-loop containing nucleoside triphosphate hydrolases"/>
    <property type="match status" value="1"/>
</dbReference>
<evidence type="ECO:0000256" key="2">
    <source>
        <dbReference type="ARBA" id="ARBA00022741"/>
    </source>
</evidence>
<dbReference type="InterPro" id="IPR027417">
    <property type="entry name" value="P-loop_NTPase"/>
</dbReference>
<dbReference type="GO" id="GO:0022857">
    <property type="term" value="F:transmembrane transporter activity"/>
    <property type="evidence" value="ECO:0007669"/>
    <property type="project" value="TreeGrafter"/>
</dbReference>
<name>A4BK07_9GAMM</name>
<dbReference type="CDD" id="cd03255">
    <property type="entry name" value="ABC_MJ0796_LolCDE_FtsE"/>
    <property type="match status" value="1"/>
</dbReference>
<keyword evidence="3 6" id="KW-0067">ATP-binding</keyword>
<dbReference type="OrthoDB" id="9802264at2"/>
<evidence type="ECO:0000256" key="1">
    <source>
        <dbReference type="ARBA" id="ARBA00022448"/>
    </source>
</evidence>